<dbReference type="Proteomes" id="UP001221142">
    <property type="component" value="Unassembled WGS sequence"/>
</dbReference>
<reference evidence="8" key="1">
    <citation type="submission" date="2023-03" db="EMBL/GenBank/DDBJ databases">
        <title>Massive genome expansion in bonnet fungi (Mycena s.s.) driven by repeated elements and novel gene families across ecological guilds.</title>
        <authorList>
            <consortium name="Lawrence Berkeley National Laboratory"/>
            <person name="Harder C.B."/>
            <person name="Miyauchi S."/>
            <person name="Viragh M."/>
            <person name="Kuo A."/>
            <person name="Thoen E."/>
            <person name="Andreopoulos B."/>
            <person name="Lu D."/>
            <person name="Skrede I."/>
            <person name="Drula E."/>
            <person name="Henrissat B."/>
            <person name="Morin E."/>
            <person name="Kohler A."/>
            <person name="Barry K."/>
            <person name="LaButti K."/>
            <person name="Morin E."/>
            <person name="Salamov A."/>
            <person name="Lipzen A."/>
            <person name="Mereny Z."/>
            <person name="Hegedus B."/>
            <person name="Baldrian P."/>
            <person name="Stursova M."/>
            <person name="Weitz H."/>
            <person name="Taylor A."/>
            <person name="Grigoriev I.V."/>
            <person name="Nagy L.G."/>
            <person name="Martin F."/>
            <person name="Kauserud H."/>
        </authorList>
    </citation>
    <scope>NUCLEOTIDE SEQUENCE</scope>
    <source>
        <strain evidence="8">9284</strain>
    </source>
</reference>
<dbReference type="Pfam" id="PF04719">
    <property type="entry name" value="TAFII28"/>
    <property type="match status" value="1"/>
</dbReference>
<organism evidence="8 9">
    <name type="scientific">Roridomyces roridus</name>
    <dbReference type="NCBI Taxonomy" id="1738132"/>
    <lineage>
        <taxon>Eukaryota</taxon>
        <taxon>Fungi</taxon>
        <taxon>Dikarya</taxon>
        <taxon>Basidiomycota</taxon>
        <taxon>Agaricomycotina</taxon>
        <taxon>Agaricomycetes</taxon>
        <taxon>Agaricomycetidae</taxon>
        <taxon>Agaricales</taxon>
        <taxon>Marasmiineae</taxon>
        <taxon>Mycenaceae</taxon>
        <taxon>Roridomyces</taxon>
    </lineage>
</organism>
<evidence type="ECO:0000313" key="9">
    <source>
        <dbReference type="Proteomes" id="UP001221142"/>
    </source>
</evidence>
<feature type="region of interest" description="Disordered" evidence="6">
    <location>
        <begin position="1"/>
        <end position="91"/>
    </location>
</feature>
<feature type="compositionally biased region" description="Polar residues" evidence="6">
    <location>
        <begin position="1"/>
        <end position="11"/>
    </location>
</feature>
<name>A0AAD7F9R4_9AGAR</name>
<keyword evidence="3" id="KW-0805">Transcription regulation</keyword>
<dbReference type="GO" id="GO:0005669">
    <property type="term" value="C:transcription factor TFIID complex"/>
    <property type="evidence" value="ECO:0007669"/>
    <property type="project" value="InterPro"/>
</dbReference>
<keyword evidence="9" id="KW-1185">Reference proteome</keyword>
<dbReference type="GO" id="GO:0051123">
    <property type="term" value="P:RNA polymerase II preinitiation complex assembly"/>
    <property type="evidence" value="ECO:0007669"/>
    <property type="project" value="InterPro"/>
</dbReference>
<evidence type="ECO:0000256" key="4">
    <source>
        <dbReference type="ARBA" id="ARBA00023163"/>
    </source>
</evidence>
<evidence type="ECO:0000256" key="1">
    <source>
        <dbReference type="ARBA" id="ARBA00004123"/>
    </source>
</evidence>
<dbReference type="InterPro" id="IPR009072">
    <property type="entry name" value="Histone-fold"/>
</dbReference>
<proteinExistence type="inferred from homology"/>
<comment type="subcellular location">
    <subcellularLocation>
        <location evidence="1">Nucleus</location>
    </subcellularLocation>
</comment>
<dbReference type="GO" id="GO:0016251">
    <property type="term" value="F:RNA polymerase II general transcription initiation factor activity"/>
    <property type="evidence" value="ECO:0007669"/>
    <property type="project" value="TreeGrafter"/>
</dbReference>
<keyword evidence="4" id="KW-0804">Transcription</keyword>
<dbReference type="InterPro" id="IPR006809">
    <property type="entry name" value="TAFII28_dom"/>
</dbReference>
<comment type="similarity">
    <text evidence="2">Belongs to the TAF11 family.</text>
</comment>
<dbReference type="EMBL" id="JARKIF010000034">
    <property type="protein sequence ID" value="KAJ7610980.1"/>
    <property type="molecule type" value="Genomic_DNA"/>
</dbReference>
<evidence type="ECO:0000256" key="3">
    <source>
        <dbReference type="ARBA" id="ARBA00023015"/>
    </source>
</evidence>
<evidence type="ECO:0000256" key="2">
    <source>
        <dbReference type="ARBA" id="ARBA00009788"/>
    </source>
</evidence>
<dbReference type="GO" id="GO:0046982">
    <property type="term" value="F:protein heterodimerization activity"/>
    <property type="evidence" value="ECO:0007669"/>
    <property type="project" value="InterPro"/>
</dbReference>
<feature type="region of interest" description="Disordered" evidence="6">
    <location>
        <begin position="119"/>
        <end position="154"/>
    </location>
</feature>
<evidence type="ECO:0000256" key="5">
    <source>
        <dbReference type="ARBA" id="ARBA00023242"/>
    </source>
</evidence>
<feature type="domain" description="TAFII28-like protein" evidence="7">
    <location>
        <begin position="183"/>
        <end position="266"/>
    </location>
</feature>
<protein>
    <submittedName>
        <fullName evidence="8">TAFII28-domain-containing protein</fullName>
    </submittedName>
</protein>
<dbReference type="InterPro" id="IPR045127">
    <property type="entry name" value="TAF11-like"/>
</dbReference>
<dbReference type="PANTHER" id="PTHR13218">
    <property type="entry name" value="TRANSCRIPTION INITIATION FACTOR TFIID SUBUNIT 11-RELATED"/>
    <property type="match status" value="1"/>
</dbReference>
<dbReference type="Gene3D" id="1.10.20.10">
    <property type="entry name" value="Histone, subunit A"/>
    <property type="match status" value="1"/>
</dbReference>
<evidence type="ECO:0000259" key="7">
    <source>
        <dbReference type="Pfam" id="PF04719"/>
    </source>
</evidence>
<dbReference type="SUPFAM" id="SSF47113">
    <property type="entry name" value="Histone-fold"/>
    <property type="match status" value="1"/>
</dbReference>
<dbReference type="PANTHER" id="PTHR13218:SF8">
    <property type="entry name" value="TRANSCRIPTION INITIATION FACTOR TFIID SUBUNIT 11"/>
    <property type="match status" value="1"/>
</dbReference>
<accession>A0AAD7F9R4</accession>
<gene>
    <name evidence="8" type="ORF">FB45DRAFT_760927</name>
</gene>
<comment type="caution">
    <text evidence="8">The sequence shown here is derived from an EMBL/GenBank/DDBJ whole genome shotgun (WGS) entry which is preliminary data.</text>
</comment>
<dbReference type="CDD" id="cd08048">
    <property type="entry name" value="HFD_TAF11"/>
    <property type="match status" value="1"/>
</dbReference>
<keyword evidence="5" id="KW-0539">Nucleus</keyword>
<evidence type="ECO:0000313" key="8">
    <source>
        <dbReference type="EMBL" id="KAJ7610980.1"/>
    </source>
</evidence>
<evidence type="ECO:0000256" key="6">
    <source>
        <dbReference type="SAM" id="MobiDB-lite"/>
    </source>
</evidence>
<sequence>MSSPGYFSPAQSPVPAAYSPNFTTPAPRGRPRGGGNSGKRGGSAHSSPAPSTPQFLPPTTPLPDSSASILGQGGISAHNRPTPTAPYSYATMSTPYTTSAYANYMPSTPYIQPTTPSPYTPGLVGPSGAPIVPAGSIPSAPRPPGAAADEDDEGDDELFPAMAEEDYSAQYNFNTQSKDNLKVLLDNFTPEQNDRYDTYRRYALPKQAVRKVIQQTGMQVSLPLAQIVAGFGKVFVGEIVEKARAVQARRGETGPLSPDHLREAYHIYQNETGRVGAARPVRAKKLFVK</sequence>
<dbReference type="AlphaFoldDB" id="A0AAD7F9R4"/>
<feature type="compositionally biased region" description="Gly residues" evidence="6">
    <location>
        <begin position="32"/>
        <end position="41"/>
    </location>
</feature>